<keyword evidence="3" id="KW-1185">Reference proteome</keyword>
<keyword evidence="2" id="KW-0808">Transferase</keyword>
<dbReference type="InterPro" id="IPR051531">
    <property type="entry name" value="N-acetyltransferase"/>
</dbReference>
<dbReference type="STRING" id="1123010.SAMN02745724_01098"/>
<dbReference type="Pfam" id="PF13302">
    <property type="entry name" value="Acetyltransf_3"/>
    <property type="match status" value="1"/>
</dbReference>
<dbReference type="InterPro" id="IPR016181">
    <property type="entry name" value="Acyl_CoA_acyltransferase"/>
</dbReference>
<feature type="domain" description="N-acetyltransferase" evidence="1">
    <location>
        <begin position="39"/>
        <end position="187"/>
    </location>
</feature>
<dbReference type="InterPro" id="IPR000182">
    <property type="entry name" value="GNAT_dom"/>
</dbReference>
<evidence type="ECO:0000313" key="2">
    <source>
        <dbReference type="EMBL" id="SFC17425.1"/>
    </source>
</evidence>
<organism evidence="2 3">
    <name type="scientific">Pseudoalteromonas denitrificans DSM 6059</name>
    <dbReference type="NCBI Taxonomy" id="1123010"/>
    <lineage>
        <taxon>Bacteria</taxon>
        <taxon>Pseudomonadati</taxon>
        <taxon>Pseudomonadota</taxon>
        <taxon>Gammaproteobacteria</taxon>
        <taxon>Alteromonadales</taxon>
        <taxon>Pseudoalteromonadaceae</taxon>
        <taxon>Pseudoalteromonas</taxon>
    </lineage>
</organism>
<dbReference type="AlphaFoldDB" id="A0A1I1H0Y3"/>
<dbReference type="PROSITE" id="PS51186">
    <property type="entry name" value="GNAT"/>
    <property type="match status" value="1"/>
</dbReference>
<dbReference type="RefSeq" id="WP_091981214.1">
    <property type="nucleotide sequence ID" value="NZ_FOLO01000005.1"/>
</dbReference>
<proteinExistence type="predicted"/>
<dbReference type="Gene3D" id="3.40.630.30">
    <property type="match status" value="1"/>
</dbReference>
<dbReference type="OrthoDB" id="6293260at2"/>
<gene>
    <name evidence="2" type="ORF">SAMN02745724_01098</name>
</gene>
<accession>A0A1I1H0Y3</accession>
<reference evidence="2 3" key="1">
    <citation type="submission" date="2016-10" db="EMBL/GenBank/DDBJ databases">
        <authorList>
            <person name="de Groot N.N."/>
        </authorList>
    </citation>
    <scope>NUCLEOTIDE SEQUENCE [LARGE SCALE GENOMIC DNA]</scope>
    <source>
        <strain evidence="2 3">DSM 6059</strain>
    </source>
</reference>
<dbReference type="EMBL" id="FOLO01000005">
    <property type="protein sequence ID" value="SFC17425.1"/>
    <property type="molecule type" value="Genomic_DNA"/>
</dbReference>
<dbReference type="SUPFAM" id="SSF55729">
    <property type="entry name" value="Acyl-CoA N-acyltransferases (Nat)"/>
    <property type="match status" value="1"/>
</dbReference>
<dbReference type="Proteomes" id="UP000198862">
    <property type="component" value="Unassembled WGS sequence"/>
</dbReference>
<dbReference type="PANTHER" id="PTHR43792:SF1">
    <property type="entry name" value="N-ACETYLTRANSFERASE DOMAIN-CONTAINING PROTEIN"/>
    <property type="match status" value="1"/>
</dbReference>
<sequence>MADYLPLSQRCTFNTERLLIKSVESQISDEESKQLCTLKVLELLTPAVTSSLPREWQNITTYEEASNWLQQRIKESSFLSIKLESNNEIIGFVFLYDDKTKQLQLDLHIGYLLGEAYWANGFGSELVKGLVTWACLDKHIHSLVGGVEVDNIGSIKVMEKNGFSRSKLEGSNNNVIFFEHVIKKSKY</sequence>
<evidence type="ECO:0000259" key="1">
    <source>
        <dbReference type="PROSITE" id="PS51186"/>
    </source>
</evidence>
<dbReference type="PANTHER" id="PTHR43792">
    <property type="entry name" value="GNAT FAMILY, PUTATIVE (AFU_ORTHOLOGUE AFUA_3G00765)-RELATED-RELATED"/>
    <property type="match status" value="1"/>
</dbReference>
<name>A0A1I1H0Y3_9GAMM</name>
<protein>
    <submittedName>
        <fullName evidence="2">Acetyltransferase (GNAT) domain-containing protein</fullName>
    </submittedName>
</protein>
<dbReference type="GO" id="GO:0016747">
    <property type="term" value="F:acyltransferase activity, transferring groups other than amino-acyl groups"/>
    <property type="evidence" value="ECO:0007669"/>
    <property type="project" value="InterPro"/>
</dbReference>
<evidence type="ECO:0000313" key="3">
    <source>
        <dbReference type="Proteomes" id="UP000198862"/>
    </source>
</evidence>